<gene>
    <name evidence="3" type="ORF">OVA965_LOCUS28994</name>
    <name evidence="4" type="ORF">TMI583_LOCUS29756</name>
</gene>
<protein>
    <recommendedName>
        <fullName evidence="2">Integrase zinc-binding domain-containing protein</fullName>
    </recommendedName>
</protein>
<dbReference type="AlphaFoldDB" id="A0A8S2F357"/>
<organism evidence="3 5">
    <name type="scientific">Didymodactylos carnosus</name>
    <dbReference type="NCBI Taxonomy" id="1234261"/>
    <lineage>
        <taxon>Eukaryota</taxon>
        <taxon>Metazoa</taxon>
        <taxon>Spiralia</taxon>
        <taxon>Gnathifera</taxon>
        <taxon>Rotifera</taxon>
        <taxon>Eurotatoria</taxon>
        <taxon>Bdelloidea</taxon>
        <taxon>Philodinida</taxon>
        <taxon>Philodinidae</taxon>
        <taxon>Didymodactylos</taxon>
    </lineage>
</organism>
<name>A0A8S2F357_9BILA</name>
<dbReference type="EMBL" id="CAJOBA010041701">
    <property type="protein sequence ID" value="CAF4119201.1"/>
    <property type="molecule type" value="Genomic_DNA"/>
</dbReference>
<evidence type="ECO:0000313" key="4">
    <source>
        <dbReference type="EMBL" id="CAF4119201.1"/>
    </source>
</evidence>
<dbReference type="EMBL" id="CAJNOK010020116">
    <property type="protein sequence ID" value="CAF1311307.1"/>
    <property type="molecule type" value="Genomic_DNA"/>
</dbReference>
<dbReference type="InterPro" id="IPR052160">
    <property type="entry name" value="Gypsy_RT_Integrase-like"/>
</dbReference>
<dbReference type="FunFam" id="1.10.340.70:FF:000001">
    <property type="entry name" value="Retrovirus-related Pol polyprotein from transposon gypsy-like Protein"/>
    <property type="match status" value="1"/>
</dbReference>
<accession>A0A8S2F357</accession>
<comment type="caution">
    <text evidence="3">The sequence shown here is derived from an EMBL/GenBank/DDBJ whole genome shotgun (WGS) entry which is preliminary data.</text>
</comment>
<dbReference type="Gene3D" id="1.10.340.70">
    <property type="match status" value="1"/>
</dbReference>
<evidence type="ECO:0000256" key="1">
    <source>
        <dbReference type="SAM" id="MobiDB-lite"/>
    </source>
</evidence>
<evidence type="ECO:0000313" key="3">
    <source>
        <dbReference type="EMBL" id="CAF1311307.1"/>
    </source>
</evidence>
<feature type="compositionally biased region" description="Polar residues" evidence="1">
    <location>
        <begin position="71"/>
        <end position="80"/>
    </location>
</feature>
<evidence type="ECO:0000313" key="5">
    <source>
        <dbReference type="Proteomes" id="UP000677228"/>
    </source>
</evidence>
<dbReference type="Pfam" id="PF17921">
    <property type="entry name" value="Integrase_H2C2"/>
    <property type="match status" value="1"/>
</dbReference>
<feature type="domain" description="Integrase zinc-binding" evidence="2">
    <location>
        <begin position="243"/>
        <end position="300"/>
    </location>
</feature>
<dbReference type="Proteomes" id="UP000682733">
    <property type="component" value="Unassembled WGS sequence"/>
</dbReference>
<reference evidence="3" key="1">
    <citation type="submission" date="2021-02" db="EMBL/GenBank/DDBJ databases">
        <authorList>
            <person name="Nowell W R."/>
        </authorList>
    </citation>
    <scope>NUCLEOTIDE SEQUENCE</scope>
</reference>
<proteinExistence type="predicted"/>
<sequence>MHSYNTRSKGILLSTTILSLELKSQSSTKLQEMDTMNEDGRLLTLSDDKGQDNTSTTISRTTVTGKEDGHVSSSDSNDINGKSHAELQNDARIDFEQEVSQERLLSLVCEPKTLFKIPLFDDQPPTCFTDAQEWLDIAIIQLQKNKSTTPITMNDVSTSTTTSSVSPSLIASEISLPLHSTITTTIPHVDLTMKRIKHEQGLDANIQNIVKHMINNQHYEMVDDVLYRLIPRGLQTIRLPYLPRSLIRDVLFLFHDHPSSAHFGITRTYEKLKNKCYWRNMKHSIINYIQSCLPCSKYNIRRTKPPGLMHSIETPHEILGIVGMDYWGPTNEESIHGNRLLFQQVVTANTQHQNSLAKQRFDKNRPDPQYEIGELVLIKVLDKSSKFHEQFEGPYRITEQKDPETFVVKIEDPEQDDNADYTKQVTTCDMKHVIVRDI</sequence>
<dbReference type="Proteomes" id="UP000677228">
    <property type="component" value="Unassembled WGS sequence"/>
</dbReference>
<dbReference type="InterPro" id="IPR041588">
    <property type="entry name" value="Integrase_H2C2"/>
</dbReference>
<dbReference type="PANTHER" id="PTHR47266">
    <property type="entry name" value="ENDONUCLEASE-RELATED"/>
    <property type="match status" value="1"/>
</dbReference>
<feature type="region of interest" description="Disordered" evidence="1">
    <location>
        <begin position="43"/>
        <end position="82"/>
    </location>
</feature>
<feature type="compositionally biased region" description="Low complexity" evidence="1">
    <location>
        <begin position="54"/>
        <end position="64"/>
    </location>
</feature>
<evidence type="ECO:0000259" key="2">
    <source>
        <dbReference type="Pfam" id="PF17921"/>
    </source>
</evidence>